<name>A0ABM3QIR3_SPIOL</name>
<feature type="domain" description="Mei2-like C-terminal RNA recognition motif" evidence="2">
    <location>
        <begin position="192"/>
        <end position="301"/>
    </location>
</feature>
<dbReference type="Gene3D" id="3.30.70.330">
    <property type="match status" value="1"/>
</dbReference>
<feature type="region of interest" description="Disordered" evidence="1">
    <location>
        <begin position="82"/>
        <end position="166"/>
    </location>
</feature>
<feature type="compositionally biased region" description="Basic and acidic residues" evidence="1">
    <location>
        <begin position="140"/>
        <end position="152"/>
    </location>
</feature>
<proteinExistence type="predicted"/>
<dbReference type="GeneID" id="130459743"/>
<organism evidence="3 4">
    <name type="scientific">Spinacia oleracea</name>
    <name type="common">Spinach</name>
    <dbReference type="NCBI Taxonomy" id="3562"/>
    <lineage>
        <taxon>Eukaryota</taxon>
        <taxon>Viridiplantae</taxon>
        <taxon>Streptophyta</taxon>
        <taxon>Embryophyta</taxon>
        <taxon>Tracheophyta</taxon>
        <taxon>Spermatophyta</taxon>
        <taxon>Magnoliopsida</taxon>
        <taxon>eudicotyledons</taxon>
        <taxon>Gunneridae</taxon>
        <taxon>Pentapetalae</taxon>
        <taxon>Caryophyllales</taxon>
        <taxon>Chenopodiaceae</taxon>
        <taxon>Chenopodioideae</taxon>
        <taxon>Anserineae</taxon>
        <taxon>Spinacia</taxon>
    </lineage>
</organism>
<dbReference type="InterPro" id="IPR035979">
    <property type="entry name" value="RBD_domain_sf"/>
</dbReference>
<dbReference type="InterPro" id="IPR012677">
    <property type="entry name" value="Nucleotide-bd_a/b_plait_sf"/>
</dbReference>
<dbReference type="Pfam" id="PF04059">
    <property type="entry name" value="RRM_2"/>
    <property type="match status" value="1"/>
</dbReference>
<dbReference type="RefSeq" id="XP_056683247.1">
    <property type="nucleotide sequence ID" value="XM_056827269.1"/>
</dbReference>
<reference evidence="4" key="2">
    <citation type="submission" date="2025-08" db="UniProtKB">
        <authorList>
            <consortium name="RefSeq"/>
        </authorList>
    </citation>
    <scope>IDENTIFICATION</scope>
    <source>
        <tissue evidence="4">Leaf</tissue>
    </source>
</reference>
<gene>
    <name evidence="4" type="primary">LOC130459743</name>
</gene>
<protein>
    <submittedName>
        <fullName evidence="4">Protein terminal ear1-like</fullName>
    </submittedName>
</protein>
<evidence type="ECO:0000256" key="1">
    <source>
        <dbReference type="SAM" id="MobiDB-lite"/>
    </source>
</evidence>
<evidence type="ECO:0000313" key="4">
    <source>
        <dbReference type="RefSeq" id="XP_056683247.1"/>
    </source>
</evidence>
<dbReference type="Proteomes" id="UP000813463">
    <property type="component" value="Chromosome 4"/>
</dbReference>
<reference evidence="3" key="1">
    <citation type="journal article" date="2021" name="Nat. Commun.">
        <title>Genomic analyses provide insights into spinach domestication and the genetic basis of agronomic traits.</title>
        <authorList>
            <person name="Cai X."/>
            <person name="Sun X."/>
            <person name="Xu C."/>
            <person name="Sun H."/>
            <person name="Wang X."/>
            <person name="Ge C."/>
            <person name="Zhang Z."/>
            <person name="Wang Q."/>
            <person name="Fei Z."/>
            <person name="Jiao C."/>
            <person name="Wang Q."/>
        </authorList>
    </citation>
    <scope>NUCLEOTIDE SEQUENCE [LARGE SCALE GENOMIC DNA]</scope>
    <source>
        <strain evidence="3">cv. Varoflay</strain>
    </source>
</reference>
<dbReference type="SUPFAM" id="SSF54928">
    <property type="entry name" value="RNA-binding domain, RBD"/>
    <property type="match status" value="1"/>
</dbReference>
<feature type="compositionally biased region" description="Pro residues" evidence="1">
    <location>
        <begin position="89"/>
        <end position="104"/>
    </location>
</feature>
<sequence length="346" mass="39519">MGYCHSQGKRSLNPDAPEFHPNFNCFSTNHTNTSVTNLIRPPNHIHVHPPNYYHSHLPLPLPHNHFLSPPIHQNYPYNGVVFPHLNHPGPSPMQPQPQPQPQPPQRQLAEAPLVWRPKSRAASRLKGGGVAVRGRSTSRRRVEFSNKERKQGFEYNNNNNNNNDFSKLGRISGEKMREKAVIIPVKPNGTETTAMIRNIPNQYTREMLIKFLDEFCRLENQKLEPNDKRQPFAAYNFIYLPIDFVRRANKGYAFVNFTNPVAVWKLHLAYSNQTWDHFKSTKICRINCATIQGKESLLNHFGKSIFVCNHEDYLPVCFSPPRDGSGASVEETTIGKHISSSSRLIG</sequence>
<dbReference type="InterPro" id="IPR007201">
    <property type="entry name" value="Mei2-like_Rrm_C"/>
</dbReference>
<evidence type="ECO:0000259" key="2">
    <source>
        <dbReference type="Pfam" id="PF04059"/>
    </source>
</evidence>
<accession>A0ABM3QIR3</accession>
<evidence type="ECO:0000313" key="3">
    <source>
        <dbReference type="Proteomes" id="UP000813463"/>
    </source>
</evidence>
<keyword evidence="3" id="KW-1185">Reference proteome</keyword>